<dbReference type="Pfam" id="PF00248">
    <property type="entry name" value="Aldo_ket_red"/>
    <property type="match status" value="1"/>
</dbReference>
<dbReference type="SUPFAM" id="SSF51430">
    <property type="entry name" value="NAD(P)-linked oxidoreductase"/>
    <property type="match status" value="1"/>
</dbReference>
<dbReference type="PROSITE" id="PS00798">
    <property type="entry name" value="ALDOKETO_REDUCTASE_1"/>
    <property type="match status" value="1"/>
</dbReference>
<feature type="domain" description="NADP-dependent oxidoreductase" evidence="3">
    <location>
        <begin position="28"/>
        <end position="230"/>
    </location>
</feature>
<comment type="caution">
    <text evidence="4">The sequence shown here is derived from an EMBL/GenBank/DDBJ whole genome shotgun (WGS) entry which is preliminary data.</text>
</comment>
<name>A0A9D3WCQ4_9ROSI</name>
<dbReference type="OrthoDB" id="935943at2759"/>
<keyword evidence="5" id="KW-1185">Reference proteome</keyword>
<protein>
    <recommendedName>
        <fullName evidence="3">NADP-dependent oxidoreductase domain-containing protein</fullName>
    </recommendedName>
</protein>
<dbReference type="Gene3D" id="3.20.20.100">
    <property type="entry name" value="NADP-dependent oxidoreductase domain"/>
    <property type="match status" value="1"/>
</dbReference>
<gene>
    <name evidence="4" type="ORF">J1N35_005349</name>
</gene>
<evidence type="ECO:0000256" key="1">
    <source>
        <dbReference type="PIRSR" id="PIRSR000097-1"/>
    </source>
</evidence>
<dbReference type="InterPro" id="IPR020471">
    <property type="entry name" value="AKR"/>
</dbReference>
<organism evidence="4 5">
    <name type="scientific">Gossypium stocksii</name>
    <dbReference type="NCBI Taxonomy" id="47602"/>
    <lineage>
        <taxon>Eukaryota</taxon>
        <taxon>Viridiplantae</taxon>
        <taxon>Streptophyta</taxon>
        <taxon>Embryophyta</taxon>
        <taxon>Tracheophyta</taxon>
        <taxon>Spermatophyta</taxon>
        <taxon>Magnoliopsida</taxon>
        <taxon>eudicotyledons</taxon>
        <taxon>Gunneridae</taxon>
        <taxon>Pentapetalae</taxon>
        <taxon>rosids</taxon>
        <taxon>malvids</taxon>
        <taxon>Malvales</taxon>
        <taxon>Malvaceae</taxon>
        <taxon>Malvoideae</taxon>
        <taxon>Gossypium</taxon>
    </lineage>
</organism>
<accession>A0A9D3WCQ4</accession>
<dbReference type="InterPro" id="IPR023210">
    <property type="entry name" value="NADP_OxRdtase_dom"/>
</dbReference>
<evidence type="ECO:0000259" key="3">
    <source>
        <dbReference type="Pfam" id="PF00248"/>
    </source>
</evidence>
<dbReference type="EMBL" id="JAIQCV010000002">
    <property type="protein sequence ID" value="KAH1122189.1"/>
    <property type="molecule type" value="Genomic_DNA"/>
</dbReference>
<evidence type="ECO:0000313" key="4">
    <source>
        <dbReference type="EMBL" id="KAH1122189.1"/>
    </source>
</evidence>
<feature type="active site" description="Proton donor" evidence="1">
    <location>
        <position position="65"/>
    </location>
</feature>
<dbReference type="InterPro" id="IPR036812">
    <property type="entry name" value="NAD(P)_OxRdtase_dom_sf"/>
</dbReference>
<evidence type="ECO:0000256" key="2">
    <source>
        <dbReference type="PIRSR" id="PIRSR000097-2"/>
    </source>
</evidence>
<dbReference type="PRINTS" id="PR00069">
    <property type="entry name" value="ALDKETRDTASE"/>
</dbReference>
<dbReference type="AlphaFoldDB" id="A0A9D3WCQ4"/>
<proteinExistence type="predicted"/>
<dbReference type="Proteomes" id="UP000828251">
    <property type="component" value="Unassembled WGS sequence"/>
</dbReference>
<dbReference type="InterPro" id="IPR018170">
    <property type="entry name" value="Aldo/ket_reductase_CS"/>
</dbReference>
<reference evidence="4 5" key="1">
    <citation type="journal article" date="2021" name="Plant Biotechnol. J.">
        <title>Multi-omics assisted identification of the key and species-specific regulatory components of drought-tolerant mechanisms in Gossypium stocksii.</title>
        <authorList>
            <person name="Yu D."/>
            <person name="Ke L."/>
            <person name="Zhang D."/>
            <person name="Wu Y."/>
            <person name="Sun Y."/>
            <person name="Mei J."/>
            <person name="Sun J."/>
            <person name="Sun Y."/>
        </authorList>
    </citation>
    <scope>NUCLEOTIDE SEQUENCE [LARGE SCALE GENOMIC DNA]</scope>
    <source>
        <strain evidence="5">cv. E1</strain>
        <tissue evidence="4">Leaf</tissue>
    </source>
</reference>
<dbReference type="PANTHER" id="PTHR11732">
    <property type="entry name" value="ALDO/KETO REDUCTASE"/>
    <property type="match status" value="1"/>
</dbReference>
<sequence>METRPTITGQSIPTFPLHSTSEKAIPLLGFGTAEFPFGASIDTLKQTILEAIKLGYRHFDTAAVYQTEQPLGEAISNAIRLGLIKSRNELYHFQALVQQSVLPAVKQTLENLKLEYLDLYLIHWPVSLKPGKWEFPFKKEDLGPVDLKSEWEAMEECQALGLTKSLGVSNLSCKKLQTILSTAKIPPAVNQVEMNPLWQQKKLRKFCEEKGILIEAYSPQAAKGTARATNRVMECEVPKEIAQAKGKSLAQV</sequence>
<dbReference type="GO" id="GO:0016491">
    <property type="term" value="F:oxidoreductase activity"/>
    <property type="evidence" value="ECO:0007669"/>
    <property type="project" value="InterPro"/>
</dbReference>
<dbReference type="PIRSF" id="PIRSF000097">
    <property type="entry name" value="AKR"/>
    <property type="match status" value="1"/>
</dbReference>
<feature type="binding site" evidence="2">
    <location>
        <position position="123"/>
    </location>
    <ligand>
        <name>substrate</name>
    </ligand>
</feature>
<evidence type="ECO:0000313" key="5">
    <source>
        <dbReference type="Proteomes" id="UP000828251"/>
    </source>
</evidence>